<organism evidence="1">
    <name type="scientific">uncultured Alphaproteobacteria bacterium</name>
    <dbReference type="NCBI Taxonomy" id="91750"/>
    <lineage>
        <taxon>Bacteria</taxon>
        <taxon>Pseudomonadati</taxon>
        <taxon>Pseudomonadota</taxon>
        <taxon>Alphaproteobacteria</taxon>
        <taxon>environmental samples</taxon>
    </lineage>
</organism>
<reference evidence="1" key="1">
    <citation type="journal article" date="2020" name="J. ISSAAS">
        <title>Lactobacilli and other gastrointestinal microbiota of Peromyscus leucopus, reservoir host for agents of Lyme disease and other zoonoses in North America.</title>
        <authorList>
            <person name="Milovic A."/>
            <person name="Bassam K."/>
            <person name="Shao H."/>
            <person name="Chatzistamou I."/>
            <person name="Tufts D.M."/>
            <person name="Diuk-Wasser M."/>
            <person name="Barbour A.G."/>
        </authorList>
    </citation>
    <scope>NUCLEOTIDE SEQUENCE</scope>
    <source>
        <strain evidence="1">LL90</strain>
    </source>
</reference>
<protein>
    <recommendedName>
        <fullName evidence="2">DUF3489 domain-containing protein</fullName>
    </recommendedName>
</protein>
<accession>A0A6G8F2D0</accession>
<name>A0A6G8F2D0_9PROT</name>
<evidence type="ECO:0000313" key="1">
    <source>
        <dbReference type="EMBL" id="QIM10475.1"/>
    </source>
</evidence>
<dbReference type="EMBL" id="MN990730">
    <property type="protein sequence ID" value="QIM10475.1"/>
    <property type="molecule type" value="Genomic_DNA"/>
</dbReference>
<dbReference type="InterPro" id="IPR021880">
    <property type="entry name" value="DUF3489"/>
</dbReference>
<sequence length="186" mass="20843">MDIKLTAAQEKLIEALKANPGTDAQEHLNHIHNQAIAGEMIDRLLKFDILQLNPETGLRELAPAYMVTATANADVDAVEEESDIIQNVEFGDTVTEKNEEKQKTKAAENSEVVQPERINKKGLILEMLHTKVSLAEMVAATGWEEKSVRGVMSRLKKEKHLTICREKDENKQNFYYIAVAEAIETA</sequence>
<gene>
    <name evidence="1" type="ORF">PlAlph_3670</name>
</gene>
<dbReference type="Pfam" id="PF11994">
    <property type="entry name" value="DUF3489"/>
    <property type="match status" value="1"/>
</dbReference>
<dbReference type="AlphaFoldDB" id="A0A6G8F2D0"/>
<evidence type="ECO:0008006" key="2">
    <source>
        <dbReference type="Google" id="ProtNLM"/>
    </source>
</evidence>
<proteinExistence type="predicted"/>